<dbReference type="InterPro" id="IPR011344">
    <property type="entry name" value="ssDNA-bd"/>
</dbReference>
<dbReference type="HAMAP" id="MF_00984">
    <property type="entry name" value="SSB"/>
    <property type="match status" value="1"/>
</dbReference>
<dbReference type="EMBL" id="JBBDGL010000002">
    <property type="protein sequence ID" value="MEJ1155637.1"/>
    <property type="molecule type" value="Genomic_DNA"/>
</dbReference>
<keyword evidence="1 2" id="KW-0238">DNA-binding</keyword>
<dbReference type="Gene3D" id="2.40.50.140">
    <property type="entry name" value="Nucleic acid-binding proteins"/>
    <property type="match status" value="1"/>
</dbReference>
<keyword evidence="5" id="KW-1185">Reference proteome</keyword>
<comment type="subunit">
    <text evidence="2">Homotetramer.</text>
</comment>
<comment type="caution">
    <text evidence="2">Lacks conserved residue(s) required for the propagation of feature annotation.</text>
</comment>
<dbReference type="SUPFAM" id="SSF50249">
    <property type="entry name" value="Nucleic acid-binding proteins"/>
    <property type="match status" value="1"/>
</dbReference>
<sequence>MQDTITIRGNLAADPEQRRISTGDTVTSFRVGTTARRRDKATGEWTDDETNWYQVSAFRTLGEHVFASLRKGHPVIVSGRLRLRTWESSTGKGMSADIEADAVGHDLRWGSTVYTRAARDDAGTEQPNGDAWAADASAGSAWATVVPGEARVLDEPAATAASEQESIHAPV</sequence>
<proteinExistence type="inferred from homology"/>
<dbReference type="PANTHER" id="PTHR10302:SF0">
    <property type="entry name" value="SINGLE-STRANDED DNA-BINDING PROTEIN, MITOCHONDRIAL"/>
    <property type="match status" value="1"/>
</dbReference>
<dbReference type="InterPro" id="IPR000424">
    <property type="entry name" value="Primosome_PriB/ssb"/>
</dbReference>
<protein>
    <recommendedName>
        <fullName evidence="2 3">Single-stranded DNA-binding protein</fullName>
        <shortName evidence="2">SSB</shortName>
    </recommendedName>
</protein>
<dbReference type="NCBIfam" id="TIGR00621">
    <property type="entry name" value="ssb"/>
    <property type="match status" value="1"/>
</dbReference>
<dbReference type="CDD" id="cd04496">
    <property type="entry name" value="SSB_OBF"/>
    <property type="match status" value="1"/>
</dbReference>
<dbReference type="Proteomes" id="UP001368654">
    <property type="component" value="Unassembled WGS sequence"/>
</dbReference>
<accession>A0ABU8LV41</accession>
<evidence type="ECO:0000313" key="5">
    <source>
        <dbReference type="Proteomes" id="UP001368654"/>
    </source>
</evidence>
<dbReference type="PROSITE" id="PS50935">
    <property type="entry name" value="SSB"/>
    <property type="match status" value="1"/>
</dbReference>
<evidence type="ECO:0000313" key="4">
    <source>
        <dbReference type="EMBL" id="MEJ1155637.1"/>
    </source>
</evidence>
<evidence type="ECO:0000256" key="2">
    <source>
        <dbReference type="HAMAP-Rule" id="MF_00984"/>
    </source>
</evidence>
<name>A0ABU8LV41_9MICO</name>
<dbReference type="RefSeq" id="WP_337338063.1">
    <property type="nucleotide sequence ID" value="NZ_JBBDGL010000002.1"/>
</dbReference>
<dbReference type="Pfam" id="PF00436">
    <property type="entry name" value="SSB"/>
    <property type="match status" value="1"/>
</dbReference>
<reference evidence="4 5" key="1">
    <citation type="submission" date="2024-02" db="EMBL/GenBank/DDBJ databases">
        <authorList>
            <person name="Saticioglu I.B."/>
        </authorList>
    </citation>
    <scope>NUCLEOTIDE SEQUENCE [LARGE SCALE GENOMIC DNA]</scope>
    <source>
        <strain evidence="4 5">Mu-86</strain>
    </source>
</reference>
<evidence type="ECO:0000256" key="1">
    <source>
        <dbReference type="ARBA" id="ARBA00023125"/>
    </source>
</evidence>
<dbReference type="GO" id="GO:0003677">
    <property type="term" value="F:DNA binding"/>
    <property type="evidence" value="ECO:0007669"/>
    <property type="project" value="UniProtKB-KW"/>
</dbReference>
<dbReference type="PANTHER" id="PTHR10302">
    <property type="entry name" value="SINGLE-STRANDED DNA-BINDING PROTEIN"/>
    <property type="match status" value="1"/>
</dbReference>
<evidence type="ECO:0000256" key="3">
    <source>
        <dbReference type="RuleBase" id="RU000524"/>
    </source>
</evidence>
<comment type="caution">
    <text evidence="4">The sequence shown here is derived from an EMBL/GenBank/DDBJ whole genome shotgun (WGS) entry which is preliminary data.</text>
</comment>
<organism evidence="4 5">
    <name type="scientific">Microbacterium marmarense</name>
    <dbReference type="NCBI Taxonomy" id="3122051"/>
    <lineage>
        <taxon>Bacteria</taxon>
        <taxon>Bacillati</taxon>
        <taxon>Actinomycetota</taxon>
        <taxon>Actinomycetes</taxon>
        <taxon>Micrococcales</taxon>
        <taxon>Microbacteriaceae</taxon>
        <taxon>Microbacterium</taxon>
    </lineage>
</organism>
<dbReference type="InterPro" id="IPR012340">
    <property type="entry name" value="NA-bd_OB-fold"/>
</dbReference>
<gene>
    <name evidence="4" type="primary">ssb</name>
    <name evidence="4" type="ORF">WDU96_08520</name>
</gene>